<dbReference type="SUPFAM" id="SSF63748">
    <property type="entry name" value="Tudor/PWWP/MBT"/>
    <property type="match status" value="1"/>
</dbReference>
<feature type="compositionally biased region" description="Basic and acidic residues" evidence="1">
    <location>
        <begin position="1268"/>
        <end position="1278"/>
    </location>
</feature>
<feature type="region of interest" description="Disordered" evidence="1">
    <location>
        <begin position="704"/>
        <end position="794"/>
    </location>
</feature>
<feature type="compositionally biased region" description="Polar residues" evidence="1">
    <location>
        <begin position="286"/>
        <end position="307"/>
    </location>
</feature>
<comment type="caution">
    <text evidence="3">The sequence shown here is derived from an EMBL/GenBank/DDBJ whole genome shotgun (WGS) entry which is preliminary data.</text>
</comment>
<feature type="compositionally biased region" description="Acidic residues" evidence="1">
    <location>
        <begin position="933"/>
        <end position="942"/>
    </location>
</feature>
<feature type="region of interest" description="Disordered" evidence="1">
    <location>
        <begin position="1128"/>
        <end position="1149"/>
    </location>
</feature>
<name>A0A4S2MGW9_OPIFE</name>
<proteinExistence type="predicted"/>
<feature type="region of interest" description="Disordered" evidence="1">
    <location>
        <begin position="384"/>
        <end position="477"/>
    </location>
</feature>
<reference evidence="3 4" key="1">
    <citation type="journal article" date="2019" name="BMC Genomics">
        <title>New insights from Opisthorchis felineus genome: update on genomics of the epidemiologically important liver flukes.</title>
        <authorList>
            <person name="Ershov N.I."/>
            <person name="Mordvinov V.A."/>
            <person name="Prokhortchouk E.B."/>
            <person name="Pakharukova M.Y."/>
            <person name="Gunbin K.V."/>
            <person name="Ustyantsev K."/>
            <person name="Genaev M.A."/>
            <person name="Blinov A.G."/>
            <person name="Mazur A."/>
            <person name="Boulygina E."/>
            <person name="Tsygankova S."/>
            <person name="Khrameeva E."/>
            <person name="Chekanov N."/>
            <person name="Fan G."/>
            <person name="Xiao A."/>
            <person name="Zhang H."/>
            <person name="Xu X."/>
            <person name="Yang H."/>
            <person name="Solovyev V."/>
            <person name="Lee S.M."/>
            <person name="Liu X."/>
            <person name="Afonnikov D.A."/>
            <person name="Skryabin K.G."/>
        </authorList>
    </citation>
    <scope>NUCLEOTIDE SEQUENCE [LARGE SCALE GENOMIC DNA]</scope>
    <source>
        <strain evidence="3">AK-0245</strain>
        <tissue evidence="3">Whole organism</tissue>
    </source>
</reference>
<sequence length="1425" mass="155205">MASSSQVGDVTINRGDSLAVEVIEATGDLISVRLSMGTKVYHGVLLQEHPSYSQYGVNHERIRGTPFWPPLTTPTTGINLKTIPCSTERYSYKLEGQASCLNVFQPDAIKRSNRNQPAPQLSRILRPRRFVCRKCKKAYHIKENGTEMSSGTLPSQTERVNGDSSAANSDNELAELTATTANGKTIRRNQASLTVMDTSSQSIKHVTPSIIPKLNEDYTLSGRESEVDSNSDDPVVNKRRRIHTVEKPIVETGDSVIDTSVVQLRHKPNSPLMQRSKKSRRVPPQVASSEVLQPQTTEANPTAQQRITPEKTASAVSSDSSYCGFSPQPVPKADNFLTKTSDSLVRKNRIKAQYVSVATPFRFPPSRSSKPNLLSITQLTGIQKDRSLITSKRPQSREGKSSVHQSDAKKPSLNEPRSPSTTVTPRVSSKKCVNSSDLVSSRYRTRSRPGSLQNSGLNDNQSNTVSPDTTGHTAPVQTAQQEMSIISTQKEPPSDSGTQTIEDHIMGATDAPERPVPASDSSDSVIRVSADNRERFPVVNRTKATDYEKPKNRWIREARARRSQEERTSLSVAPLLGSSAPVIFDPCSTACDPQSVDVCAVSPSSTSRLRSRSNEPMTTVSSNSVCLSPKSSSVSKKRGQQLNICHVDTMRNRATVEEDSTLDEKTKVISTLNTTYQQLSPHPSHQTEATGVSLPVLKIKINRQNQSSADPNSSAQYEVVGSQVTSENDSSAATNTVDDQSVAQKTGGSLTISSMDSSFETLDPKGAPGAGGMWTSSPTLSGSSSRKGTNSTDFGHEVKKCRLSDGTVFRVGDLVWSKLSGWPSWPAQITSIHRISTSDVESKSVGESEASSGSQQKPSSPMSSKRLSYVACLHWFAWHQVSYMPCDKLFHFLQHYKRFDNKKKRGIFRQAVNEARHKSDEKKAVSNVSCDSDVTDEPETDLPADTNEQSMDKVPNCSEPVLSVVNVEAVISEDKSVEDSATGMPDETIESTKPPPVVSAAITESSASETIPPVTIRRGSSHRGRTRSLRGRRGCSVKASDCVRSSPRNLPIFIPSEACVQPFAGRRRTAAGRTRGVGRGRGRKTVTQSNLTAATELLHSDRNTYIISEPSGSSGTLKIVLSTSGLKLSHRGSRKDSSLRRGKPKNVQPKRLQEGVRLSTKKAESKALGSESLCAVIPVSESQISEVTGLRESDPPNPDTYSDPSAELLSQFPHVFPDLRASGILSDAVDIPTFSEDESEEEDAGRLIIDPDVMASVNSAGPLSIPRVETDQHPKPDTRTPPQEYYNTTYFTGVQRKEHMRSDLCTPYQFMPVTLSRLSDTVFSTTANSNAPSTVYSIPTTNNRFSSLAAPESTETHVPPVLLSQTSSQLGLSHSPLQQLPHHSFDASSVDHRLSSYFRPSSQTGAPVTVANNVVPYLTSNYPNL</sequence>
<feature type="compositionally biased region" description="Polar residues" evidence="1">
    <location>
        <begin position="704"/>
        <end position="760"/>
    </location>
</feature>
<accession>A0A4S2MGW9</accession>
<dbReference type="OrthoDB" id="5964980at2759"/>
<feature type="domain" description="PWWP" evidence="2">
    <location>
        <begin position="811"/>
        <end position="895"/>
    </location>
</feature>
<dbReference type="Proteomes" id="UP000308267">
    <property type="component" value="Unassembled WGS sequence"/>
</dbReference>
<dbReference type="STRING" id="147828.A0A4S2MGW9"/>
<feature type="region of interest" description="Disordered" evidence="1">
    <location>
        <begin position="606"/>
        <end position="639"/>
    </location>
</feature>
<dbReference type="Gene3D" id="2.30.30.140">
    <property type="match status" value="1"/>
</dbReference>
<organism evidence="3 4">
    <name type="scientific">Opisthorchis felineus</name>
    <dbReference type="NCBI Taxonomy" id="147828"/>
    <lineage>
        <taxon>Eukaryota</taxon>
        <taxon>Metazoa</taxon>
        <taxon>Spiralia</taxon>
        <taxon>Lophotrochozoa</taxon>
        <taxon>Platyhelminthes</taxon>
        <taxon>Trematoda</taxon>
        <taxon>Digenea</taxon>
        <taxon>Opisthorchiida</taxon>
        <taxon>Opisthorchiata</taxon>
        <taxon>Opisthorchiidae</taxon>
        <taxon>Opisthorchis</taxon>
    </lineage>
</organism>
<feature type="region of interest" description="Disordered" evidence="1">
    <location>
        <begin position="916"/>
        <end position="955"/>
    </location>
</feature>
<evidence type="ECO:0000313" key="3">
    <source>
        <dbReference type="EMBL" id="TGZ75915.1"/>
    </source>
</evidence>
<dbReference type="InterPro" id="IPR000313">
    <property type="entry name" value="PWWP_dom"/>
</dbReference>
<dbReference type="PROSITE" id="PS50812">
    <property type="entry name" value="PWWP"/>
    <property type="match status" value="1"/>
</dbReference>
<gene>
    <name evidence="3" type="ORF">CRM22_000147</name>
</gene>
<feature type="region of interest" description="Disordered" evidence="1">
    <location>
        <begin position="836"/>
        <end position="863"/>
    </location>
</feature>
<protein>
    <recommendedName>
        <fullName evidence="2">PWWP domain-containing protein</fullName>
    </recommendedName>
</protein>
<feature type="compositionally biased region" description="Low complexity" evidence="1">
    <location>
        <begin position="416"/>
        <end position="427"/>
    </location>
</feature>
<feature type="region of interest" description="Disordered" evidence="1">
    <location>
        <begin position="146"/>
        <end position="170"/>
    </location>
</feature>
<evidence type="ECO:0000313" key="4">
    <source>
        <dbReference type="Proteomes" id="UP000308267"/>
    </source>
</evidence>
<feature type="compositionally biased region" description="Polar residues" evidence="1">
    <location>
        <begin position="448"/>
        <end position="477"/>
    </location>
</feature>
<dbReference type="Pfam" id="PF00855">
    <property type="entry name" value="PWWP"/>
    <property type="match status" value="1"/>
</dbReference>
<evidence type="ECO:0000259" key="2">
    <source>
        <dbReference type="PROSITE" id="PS50812"/>
    </source>
</evidence>
<feature type="compositionally biased region" description="Low complexity" evidence="1">
    <location>
        <begin position="620"/>
        <end position="634"/>
    </location>
</feature>
<feature type="region of interest" description="Disordered" evidence="1">
    <location>
        <begin position="975"/>
        <end position="995"/>
    </location>
</feature>
<evidence type="ECO:0000256" key="1">
    <source>
        <dbReference type="SAM" id="MobiDB-lite"/>
    </source>
</evidence>
<feature type="region of interest" description="Disordered" evidence="1">
    <location>
        <begin position="266"/>
        <end position="309"/>
    </location>
</feature>
<feature type="region of interest" description="Disordered" evidence="1">
    <location>
        <begin position="1263"/>
        <end position="1285"/>
    </location>
</feature>
<keyword evidence="4" id="KW-1185">Reference proteome</keyword>
<feature type="compositionally biased region" description="Low complexity" evidence="1">
    <location>
        <begin position="851"/>
        <end position="863"/>
    </location>
</feature>
<feature type="compositionally biased region" description="Low complexity" evidence="1">
    <location>
        <begin position="776"/>
        <end position="785"/>
    </location>
</feature>
<feature type="compositionally biased region" description="Basic and acidic residues" evidence="1">
    <location>
        <begin position="395"/>
        <end position="412"/>
    </location>
</feature>
<dbReference type="EMBL" id="SJOL01000240">
    <property type="protein sequence ID" value="TGZ75915.1"/>
    <property type="molecule type" value="Genomic_DNA"/>
</dbReference>